<dbReference type="SUPFAM" id="SSF51735">
    <property type="entry name" value="NAD(P)-binding Rossmann-fold domains"/>
    <property type="match status" value="1"/>
</dbReference>
<organism evidence="2">
    <name type="scientific">marine sediment metagenome</name>
    <dbReference type="NCBI Taxonomy" id="412755"/>
    <lineage>
        <taxon>unclassified sequences</taxon>
        <taxon>metagenomes</taxon>
        <taxon>ecological metagenomes</taxon>
    </lineage>
</organism>
<dbReference type="Gene3D" id="3.40.50.261">
    <property type="entry name" value="Succinyl-CoA synthetase domains"/>
    <property type="match status" value="1"/>
</dbReference>
<dbReference type="GO" id="GO:0004775">
    <property type="term" value="F:succinate-CoA ligase (ADP-forming) activity"/>
    <property type="evidence" value="ECO:0007669"/>
    <property type="project" value="TreeGrafter"/>
</dbReference>
<sequence>MIDENTKIIIQGISEPKADYYTEKMIASGTRVAGGVSHGKRGQKIAGIPVYNSVVEALVETKAQASVLFASPGDIYSAGMEAIRAGLKYVICPSVGMPVHDMIQILYHIRLKGVCWIGPNSPGIIMVNKAVFGTMTDYSFKKGNISILSRNQELINHIVEGFNNTDLGQNICICLGDDMLTGSKFIDFLPFFEHDTGTKLIILCDCNDKPEIEVSIDYIKNMKKPVVAFIPKNG</sequence>
<dbReference type="GO" id="GO:0004776">
    <property type="term" value="F:succinate-CoA ligase (GDP-forming) activity"/>
    <property type="evidence" value="ECO:0007669"/>
    <property type="project" value="TreeGrafter"/>
</dbReference>
<name>X1VGN3_9ZZZZ</name>
<dbReference type="EMBL" id="BARW01025231">
    <property type="protein sequence ID" value="GAJ06325.1"/>
    <property type="molecule type" value="Genomic_DNA"/>
</dbReference>
<dbReference type="GO" id="GO:0006099">
    <property type="term" value="P:tricarboxylic acid cycle"/>
    <property type="evidence" value="ECO:0007669"/>
    <property type="project" value="TreeGrafter"/>
</dbReference>
<comment type="caution">
    <text evidence="2">The sequence shown here is derived from an EMBL/GenBank/DDBJ whole genome shotgun (WGS) entry which is preliminary data.</text>
</comment>
<dbReference type="Gene3D" id="3.40.50.720">
    <property type="entry name" value="NAD(P)-binding Rossmann-like Domain"/>
    <property type="match status" value="1"/>
</dbReference>
<dbReference type="SMART" id="SM00881">
    <property type="entry name" value="CoA_binding"/>
    <property type="match status" value="1"/>
</dbReference>
<evidence type="ECO:0000259" key="1">
    <source>
        <dbReference type="SMART" id="SM00881"/>
    </source>
</evidence>
<dbReference type="AlphaFoldDB" id="X1VGN3"/>
<accession>X1VGN3</accession>
<dbReference type="PANTHER" id="PTHR11117">
    <property type="entry name" value="SUCCINYL-COA LIGASE SUBUNIT ALPHA"/>
    <property type="match status" value="1"/>
</dbReference>
<dbReference type="InterPro" id="IPR003781">
    <property type="entry name" value="CoA-bd"/>
</dbReference>
<dbReference type="Pfam" id="PF02629">
    <property type="entry name" value="CoA_binding"/>
    <property type="match status" value="1"/>
</dbReference>
<dbReference type="PANTHER" id="PTHR11117:SF2">
    <property type="entry name" value="SUCCINATE--COA LIGASE [ADP_GDP-FORMING] SUBUNIT ALPHA, MITOCHONDRIAL"/>
    <property type="match status" value="1"/>
</dbReference>
<feature type="non-terminal residue" evidence="2">
    <location>
        <position position="234"/>
    </location>
</feature>
<dbReference type="SUPFAM" id="SSF52210">
    <property type="entry name" value="Succinyl-CoA synthetase domains"/>
    <property type="match status" value="1"/>
</dbReference>
<dbReference type="InterPro" id="IPR036291">
    <property type="entry name" value="NAD(P)-bd_dom_sf"/>
</dbReference>
<feature type="domain" description="CoA-binding" evidence="1">
    <location>
        <begin position="1"/>
        <end position="97"/>
    </location>
</feature>
<dbReference type="GO" id="GO:0009361">
    <property type="term" value="C:succinate-CoA ligase complex (ADP-forming)"/>
    <property type="evidence" value="ECO:0007669"/>
    <property type="project" value="TreeGrafter"/>
</dbReference>
<protein>
    <recommendedName>
        <fullName evidence="1">CoA-binding domain-containing protein</fullName>
    </recommendedName>
</protein>
<dbReference type="InterPro" id="IPR016102">
    <property type="entry name" value="Succinyl-CoA_synth-like"/>
</dbReference>
<proteinExistence type="predicted"/>
<evidence type="ECO:0000313" key="2">
    <source>
        <dbReference type="EMBL" id="GAJ06325.1"/>
    </source>
</evidence>
<reference evidence="2" key="1">
    <citation type="journal article" date="2014" name="Front. Microbiol.">
        <title>High frequency of phylogenetically diverse reductive dehalogenase-homologous genes in deep subseafloor sedimentary metagenomes.</title>
        <authorList>
            <person name="Kawai M."/>
            <person name="Futagami T."/>
            <person name="Toyoda A."/>
            <person name="Takaki Y."/>
            <person name="Nishi S."/>
            <person name="Hori S."/>
            <person name="Arai W."/>
            <person name="Tsubouchi T."/>
            <person name="Morono Y."/>
            <person name="Uchiyama I."/>
            <person name="Ito T."/>
            <person name="Fujiyama A."/>
            <person name="Inagaki F."/>
            <person name="Takami H."/>
        </authorList>
    </citation>
    <scope>NUCLEOTIDE SEQUENCE</scope>
    <source>
        <strain evidence="2">Expedition CK06-06</strain>
    </source>
</reference>
<gene>
    <name evidence="2" type="ORF">S12H4_41406</name>
</gene>